<name>A0AAV7M844_PLEWA</name>
<comment type="caution">
    <text evidence="1">The sequence shown here is derived from an EMBL/GenBank/DDBJ whole genome shotgun (WGS) entry which is preliminary data.</text>
</comment>
<dbReference type="EMBL" id="JANPWB010000014">
    <property type="protein sequence ID" value="KAJ1096260.1"/>
    <property type="molecule type" value="Genomic_DNA"/>
</dbReference>
<sequence length="69" mass="7937">MTGRHVRKGSRKVGLKVWLVVQDQEKASLETAAYAPSWREEELQRVSVENIEDARELKSPIFPKKEDAD</sequence>
<keyword evidence="2" id="KW-1185">Reference proteome</keyword>
<dbReference type="AlphaFoldDB" id="A0AAV7M844"/>
<dbReference type="Proteomes" id="UP001066276">
    <property type="component" value="Chromosome 10"/>
</dbReference>
<accession>A0AAV7M844</accession>
<evidence type="ECO:0000313" key="1">
    <source>
        <dbReference type="EMBL" id="KAJ1096260.1"/>
    </source>
</evidence>
<proteinExistence type="predicted"/>
<organism evidence="1 2">
    <name type="scientific">Pleurodeles waltl</name>
    <name type="common">Iberian ribbed newt</name>
    <dbReference type="NCBI Taxonomy" id="8319"/>
    <lineage>
        <taxon>Eukaryota</taxon>
        <taxon>Metazoa</taxon>
        <taxon>Chordata</taxon>
        <taxon>Craniata</taxon>
        <taxon>Vertebrata</taxon>
        <taxon>Euteleostomi</taxon>
        <taxon>Amphibia</taxon>
        <taxon>Batrachia</taxon>
        <taxon>Caudata</taxon>
        <taxon>Salamandroidea</taxon>
        <taxon>Salamandridae</taxon>
        <taxon>Pleurodelinae</taxon>
        <taxon>Pleurodeles</taxon>
    </lineage>
</organism>
<protein>
    <submittedName>
        <fullName evidence="1">Uncharacterized protein</fullName>
    </submittedName>
</protein>
<evidence type="ECO:0000313" key="2">
    <source>
        <dbReference type="Proteomes" id="UP001066276"/>
    </source>
</evidence>
<reference evidence="1" key="1">
    <citation type="journal article" date="2022" name="bioRxiv">
        <title>Sequencing and chromosome-scale assembly of the giantPleurodeles waltlgenome.</title>
        <authorList>
            <person name="Brown T."/>
            <person name="Elewa A."/>
            <person name="Iarovenko S."/>
            <person name="Subramanian E."/>
            <person name="Araus A.J."/>
            <person name="Petzold A."/>
            <person name="Susuki M."/>
            <person name="Suzuki K.-i.T."/>
            <person name="Hayashi T."/>
            <person name="Toyoda A."/>
            <person name="Oliveira C."/>
            <person name="Osipova E."/>
            <person name="Leigh N.D."/>
            <person name="Simon A."/>
            <person name="Yun M.H."/>
        </authorList>
    </citation>
    <scope>NUCLEOTIDE SEQUENCE</scope>
    <source>
        <strain evidence="1">20211129_DDA</strain>
        <tissue evidence="1">Liver</tissue>
    </source>
</reference>
<gene>
    <name evidence="1" type="ORF">NDU88_001403</name>
</gene>